<reference evidence="1 4" key="1">
    <citation type="submission" date="2019-10" db="EMBL/GenBank/DDBJ databases">
        <title>Comparative genomics of sulfur disproportionating microorganisms.</title>
        <authorList>
            <person name="Ward L.M."/>
            <person name="Bertran E."/>
            <person name="Johnston D."/>
        </authorList>
    </citation>
    <scope>NUCLEOTIDE SEQUENCE [LARGE SCALE GENOMIC DNA]</scope>
    <source>
        <strain evidence="1 4">DSM 3772</strain>
    </source>
</reference>
<evidence type="ECO:0000313" key="4">
    <source>
        <dbReference type="Proteomes" id="UP000474054"/>
    </source>
</evidence>
<organism evidence="2 3">
    <name type="scientific">Acidianus ambivalens</name>
    <name type="common">Desulfurolobus ambivalens</name>
    <dbReference type="NCBI Taxonomy" id="2283"/>
    <lineage>
        <taxon>Archaea</taxon>
        <taxon>Thermoproteota</taxon>
        <taxon>Thermoprotei</taxon>
        <taxon>Sulfolobales</taxon>
        <taxon>Sulfolobaceae</taxon>
        <taxon>Acidianus</taxon>
    </lineage>
</organism>
<protein>
    <submittedName>
        <fullName evidence="2">Uncharacterized protein</fullName>
    </submittedName>
</protein>
<reference evidence="2 3" key="2">
    <citation type="submission" date="2019-10" db="EMBL/GenBank/DDBJ databases">
        <title>Genome Sequences from Six Type Strain Members of the Archaeal Family Sulfolobaceae: Acidianus ambivalens, Acidianus infernus, Metallosphaera prunae, Stygiolobus azoricus, Sulfolobus metallicus, and Sulfurisphaera ohwakuensis.</title>
        <authorList>
            <person name="Counts J.A."/>
            <person name="Kelly R.M."/>
        </authorList>
    </citation>
    <scope>NUCLEOTIDE SEQUENCE [LARGE SCALE GENOMIC DNA]</scope>
    <source>
        <strain evidence="2 3">LEI 10</strain>
    </source>
</reference>
<evidence type="ECO:0000313" key="3">
    <source>
        <dbReference type="Proteomes" id="UP000426328"/>
    </source>
</evidence>
<evidence type="ECO:0000313" key="1">
    <source>
        <dbReference type="EMBL" id="MQL56439.1"/>
    </source>
</evidence>
<keyword evidence="3" id="KW-1185">Reference proteome</keyword>
<sequence>MNPDDVFQHLQEILNLADSVIISKCIEVLWAKKNGDDTSVSGYLKIGDMTVKFFAQWLDEELHVWIEDDYYHFTREEVEKVIKG</sequence>
<dbReference type="KEGG" id="aamb:D1866_02845"/>
<dbReference type="AlphaFoldDB" id="A0A650CTD6"/>
<dbReference type="EMBL" id="WHYS01000004">
    <property type="protein sequence ID" value="MQL56439.1"/>
    <property type="molecule type" value="Genomic_DNA"/>
</dbReference>
<dbReference type="GeneID" id="42778639"/>
<dbReference type="EMBL" id="CP045482">
    <property type="protein sequence ID" value="QGR21076.1"/>
    <property type="molecule type" value="Genomic_DNA"/>
</dbReference>
<accession>A0A650CTD6</accession>
<dbReference type="Proteomes" id="UP000426328">
    <property type="component" value="Chromosome"/>
</dbReference>
<evidence type="ECO:0000313" key="2">
    <source>
        <dbReference type="EMBL" id="QGR21076.1"/>
    </source>
</evidence>
<proteinExistence type="predicted"/>
<name>A0A650CTD6_ACIAM</name>
<gene>
    <name evidence="2" type="ORF">D1866_02845</name>
    <name evidence="1" type="ORF">GFB69_12185</name>
</gene>
<dbReference type="RefSeq" id="WP_152943264.1">
    <property type="nucleotide sequence ID" value="NZ_CP045482.1"/>
</dbReference>
<dbReference type="Proteomes" id="UP000474054">
    <property type="component" value="Unassembled WGS sequence"/>
</dbReference>